<reference evidence="3" key="1">
    <citation type="submission" date="2020-01" db="EMBL/GenBank/DDBJ databases">
        <title>Sphingomonas sp. strain CSW-10.</title>
        <authorList>
            <person name="Chen W.-M."/>
        </authorList>
    </citation>
    <scope>NUCLEOTIDE SEQUENCE [LARGE SCALE GENOMIC DNA]</scope>
    <source>
        <strain evidence="3">FSY-8</strain>
    </source>
</reference>
<organism evidence="2 3">
    <name type="scientific">Novosphingobium ovatum</name>
    <dbReference type="NCBI Taxonomy" id="1908523"/>
    <lineage>
        <taxon>Bacteria</taxon>
        <taxon>Pseudomonadati</taxon>
        <taxon>Pseudomonadota</taxon>
        <taxon>Alphaproteobacteria</taxon>
        <taxon>Sphingomonadales</taxon>
        <taxon>Sphingomonadaceae</taxon>
        <taxon>Novosphingobium</taxon>
    </lineage>
</organism>
<accession>A0ABW9XH15</accession>
<evidence type="ECO:0000259" key="1">
    <source>
        <dbReference type="Pfam" id="PF13577"/>
    </source>
</evidence>
<dbReference type="Gene3D" id="3.10.450.50">
    <property type="match status" value="1"/>
</dbReference>
<dbReference type="EMBL" id="JAAAPO010000006">
    <property type="protein sequence ID" value="NBC37781.1"/>
    <property type="molecule type" value="Genomic_DNA"/>
</dbReference>
<name>A0ABW9XH15_9SPHN</name>
<sequence>MAFDMEAELRDLCARRDINDALCRYMRGQDRLDPVLHRSAFHDDAWVDCGLMNGTADEFVAFAQGFLADIEGSQHIIGQVQLSINGDAASGEVYFYAWHRITEEGEPKDLIVAGRYIDEYACRDGDWRIVRRRELIDWARTDPAADAFLQAHDLPRGARRGADFGQTRDWPV</sequence>
<evidence type="ECO:0000313" key="2">
    <source>
        <dbReference type="EMBL" id="NBC37781.1"/>
    </source>
</evidence>
<feature type="domain" description="SnoaL-like" evidence="1">
    <location>
        <begin position="11"/>
        <end position="133"/>
    </location>
</feature>
<dbReference type="Pfam" id="PF13577">
    <property type="entry name" value="SnoaL_4"/>
    <property type="match status" value="1"/>
</dbReference>
<keyword evidence="3" id="KW-1185">Reference proteome</keyword>
<protein>
    <submittedName>
        <fullName evidence="2">Nuclear transport factor 2 family protein</fullName>
    </submittedName>
</protein>
<dbReference type="SUPFAM" id="SSF54427">
    <property type="entry name" value="NTF2-like"/>
    <property type="match status" value="1"/>
</dbReference>
<evidence type="ECO:0000313" key="3">
    <source>
        <dbReference type="Proteomes" id="UP000753724"/>
    </source>
</evidence>
<comment type="caution">
    <text evidence="2">The sequence shown here is derived from an EMBL/GenBank/DDBJ whole genome shotgun (WGS) entry which is preliminary data.</text>
</comment>
<dbReference type="Proteomes" id="UP000753724">
    <property type="component" value="Unassembled WGS sequence"/>
</dbReference>
<dbReference type="InterPro" id="IPR032710">
    <property type="entry name" value="NTF2-like_dom_sf"/>
</dbReference>
<dbReference type="InterPro" id="IPR037401">
    <property type="entry name" value="SnoaL-like"/>
</dbReference>
<gene>
    <name evidence="2" type="ORF">GTZ99_14595</name>
</gene>
<proteinExistence type="predicted"/>
<dbReference type="RefSeq" id="WP_161720174.1">
    <property type="nucleotide sequence ID" value="NZ_JAAAPO010000006.1"/>
</dbReference>